<protein>
    <recommendedName>
        <fullName evidence="1">BLUF domain-containing protein</fullName>
    </recommendedName>
</protein>
<reference evidence="2 3" key="1">
    <citation type="submission" date="2018-03" db="EMBL/GenBank/DDBJ databases">
        <title>Bacteriophage NCPPB3778 and a type I-E CRISPR drive the evolution of the US Biological Select Agent, Rathayibacter toxicus.</title>
        <authorList>
            <person name="Davis E.W.II."/>
            <person name="Tabima J.F."/>
            <person name="Weisberg A.J."/>
            <person name="Dantas Lopes L."/>
            <person name="Wiseman M.S."/>
            <person name="Wiseman M.S."/>
            <person name="Pupko T."/>
            <person name="Belcher M.S."/>
            <person name="Sechler A.J."/>
            <person name="Tancos M.A."/>
            <person name="Schroeder B.K."/>
            <person name="Murray T.D."/>
            <person name="Luster D.G."/>
            <person name="Schneider W.L."/>
            <person name="Rogers E."/>
            <person name="Andreote F.D."/>
            <person name="Grunwald N.J."/>
            <person name="Putnam M.L."/>
            <person name="Chang J.H."/>
        </authorList>
    </citation>
    <scope>NUCLEOTIDE SEQUENCE [LARGE SCALE GENOMIC DNA]</scope>
    <source>
        <strain evidence="2 3">DSM 15933</strain>
    </source>
</reference>
<sequence length="138" mass="15919">MLSVTYVSTASETFGDADLAELLRQSRENNARSGLTGMLLFKNGRFMQVLEGEEEDVLERYRVIAADPRHTDVTQLLSESIEGRRFPQWSMGFPTPEDAELRRAPGYDAFFDSPQKRRSSWDEPSRAQLLLDWFRQRA</sequence>
<comment type="caution">
    <text evidence="2">The sequence shown here is derived from an EMBL/GenBank/DDBJ whole genome shotgun (WGS) entry which is preliminary data.</text>
</comment>
<dbReference type="InterPro" id="IPR036046">
    <property type="entry name" value="Acylphosphatase-like_dom_sf"/>
</dbReference>
<organism evidence="2 3">
    <name type="scientific">Rathayibacter caricis DSM 15933</name>
    <dbReference type="NCBI Taxonomy" id="1328867"/>
    <lineage>
        <taxon>Bacteria</taxon>
        <taxon>Bacillati</taxon>
        <taxon>Actinomycetota</taxon>
        <taxon>Actinomycetes</taxon>
        <taxon>Micrococcales</taxon>
        <taxon>Microbacteriaceae</taxon>
        <taxon>Rathayibacter</taxon>
    </lineage>
</organism>
<evidence type="ECO:0000259" key="1">
    <source>
        <dbReference type="PROSITE" id="PS50925"/>
    </source>
</evidence>
<dbReference type="Pfam" id="PF04940">
    <property type="entry name" value="BLUF"/>
    <property type="match status" value="1"/>
</dbReference>
<feature type="domain" description="BLUF" evidence="1">
    <location>
        <begin position="1"/>
        <end position="92"/>
    </location>
</feature>
<dbReference type="Proteomes" id="UP000241085">
    <property type="component" value="Unassembled WGS sequence"/>
</dbReference>
<dbReference type="GO" id="GO:0071949">
    <property type="term" value="F:FAD binding"/>
    <property type="evidence" value="ECO:0007669"/>
    <property type="project" value="InterPro"/>
</dbReference>
<name>A0A2T4USG6_9MICO</name>
<dbReference type="InterPro" id="IPR007024">
    <property type="entry name" value="BLUF_domain"/>
</dbReference>
<dbReference type="RefSeq" id="WP_055785181.1">
    <property type="nucleotide sequence ID" value="NZ_PZPL01000001.1"/>
</dbReference>
<dbReference type="PROSITE" id="PS50925">
    <property type="entry name" value="BLUF"/>
    <property type="match status" value="1"/>
</dbReference>
<dbReference type="GO" id="GO:0009882">
    <property type="term" value="F:blue light photoreceptor activity"/>
    <property type="evidence" value="ECO:0007669"/>
    <property type="project" value="InterPro"/>
</dbReference>
<dbReference type="SUPFAM" id="SSF54975">
    <property type="entry name" value="Acylphosphatase/BLUF domain-like"/>
    <property type="match status" value="1"/>
</dbReference>
<evidence type="ECO:0000313" key="3">
    <source>
        <dbReference type="Proteomes" id="UP000241085"/>
    </source>
</evidence>
<dbReference type="Gene3D" id="3.30.70.100">
    <property type="match status" value="1"/>
</dbReference>
<gene>
    <name evidence="2" type="ORF">C1I63_06030</name>
</gene>
<accession>A0A2T4USG6</accession>
<dbReference type="EMBL" id="PZPL01000001">
    <property type="protein sequence ID" value="PTL72451.1"/>
    <property type="molecule type" value="Genomic_DNA"/>
</dbReference>
<keyword evidence="3" id="KW-1185">Reference proteome</keyword>
<proteinExistence type="predicted"/>
<dbReference type="SMART" id="SM01034">
    <property type="entry name" value="BLUF"/>
    <property type="match status" value="1"/>
</dbReference>
<dbReference type="AlphaFoldDB" id="A0A2T4USG6"/>
<evidence type="ECO:0000313" key="2">
    <source>
        <dbReference type="EMBL" id="PTL72451.1"/>
    </source>
</evidence>